<evidence type="ECO:0000313" key="3">
    <source>
        <dbReference type="EMBL" id="AUR51786.1"/>
    </source>
</evidence>
<keyword evidence="1" id="KW-0812">Transmembrane</keyword>
<dbReference type="Pfam" id="PF01553">
    <property type="entry name" value="Acyltransferase"/>
    <property type="match status" value="1"/>
</dbReference>
<dbReference type="GO" id="GO:0016746">
    <property type="term" value="F:acyltransferase activity"/>
    <property type="evidence" value="ECO:0007669"/>
    <property type="project" value="InterPro"/>
</dbReference>
<dbReference type="EMBL" id="CP024847">
    <property type="protein sequence ID" value="AUR51786.1"/>
    <property type="molecule type" value="Genomic_DNA"/>
</dbReference>
<keyword evidence="1" id="KW-0472">Membrane</keyword>
<evidence type="ECO:0000259" key="2">
    <source>
        <dbReference type="Pfam" id="PF01553"/>
    </source>
</evidence>
<protein>
    <recommendedName>
        <fullName evidence="2">Phospholipid/glycerol acyltransferase domain-containing protein</fullName>
    </recommendedName>
</protein>
<name>A0A2I7N5P9_9NEIS</name>
<dbReference type="OrthoDB" id="9806880at2"/>
<gene>
    <name evidence="3" type="ORF">CUN60_05585</name>
</gene>
<keyword evidence="4" id="KW-1185">Reference proteome</keyword>
<feature type="domain" description="Phospholipid/glycerol acyltransferase" evidence="2">
    <location>
        <begin position="67"/>
        <end position="140"/>
    </location>
</feature>
<proteinExistence type="predicted"/>
<dbReference type="InterPro" id="IPR002123">
    <property type="entry name" value="Plipid/glycerol_acylTrfase"/>
</dbReference>
<reference evidence="4" key="1">
    <citation type="submission" date="2017-11" db="EMBL/GenBank/DDBJ databases">
        <authorList>
            <person name="Chan K.G."/>
            <person name="Lee L.S."/>
        </authorList>
    </citation>
    <scope>NUCLEOTIDE SEQUENCE [LARGE SCALE GENOMIC DNA]</scope>
    <source>
        <strain evidence="4">DSM 100970</strain>
    </source>
</reference>
<dbReference type="Proteomes" id="UP000236655">
    <property type="component" value="Chromosome"/>
</dbReference>
<accession>A0A2I7N5P9</accession>
<dbReference type="AlphaFoldDB" id="A0A2I7N5P9"/>
<dbReference type="KEGG" id="nba:CUN60_05585"/>
<dbReference type="SUPFAM" id="SSF69593">
    <property type="entry name" value="Glycerol-3-phosphate (1)-acyltransferase"/>
    <property type="match status" value="1"/>
</dbReference>
<sequence length="168" mass="19821">MREIRTWLRFAAVIWGMIYVISLSFILYPIVSHAFWRKWIHKHWARYMVWAVGAKLEINTTLGKNYIQPNTMFAQNHISWLDTLVMSSVHCVNYVGKVEMLKWGLIRNVIKSGGTVFINRKNKRELVTANKKIAAVLADGWGWAYFQKEQLVMGRKFCHFMLQSLKRQ</sequence>
<evidence type="ECO:0000313" key="4">
    <source>
        <dbReference type="Proteomes" id="UP000236655"/>
    </source>
</evidence>
<evidence type="ECO:0000256" key="1">
    <source>
        <dbReference type="SAM" id="Phobius"/>
    </source>
</evidence>
<organism evidence="3 4">
    <name type="scientific">Aquella oligotrophica</name>
    <dbReference type="NCBI Taxonomy" id="2067065"/>
    <lineage>
        <taxon>Bacteria</taxon>
        <taxon>Pseudomonadati</taxon>
        <taxon>Pseudomonadota</taxon>
        <taxon>Betaproteobacteria</taxon>
        <taxon>Neisseriales</taxon>
        <taxon>Neisseriaceae</taxon>
        <taxon>Aquella</taxon>
    </lineage>
</organism>
<keyword evidence="1" id="KW-1133">Transmembrane helix</keyword>
<feature type="transmembrane region" description="Helical" evidence="1">
    <location>
        <begin position="12"/>
        <end position="36"/>
    </location>
</feature>
<dbReference type="RefSeq" id="WP_102951083.1">
    <property type="nucleotide sequence ID" value="NZ_CP024847.1"/>
</dbReference>